<dbReference type="AlphaFoldDB" id="A0A2P6R004"/>
<dbReference type="PROSITE" id="PS50102">
    <property type="entry name" value="RRM"/>
    <property type="match status" value="1"/>
</dbReference>
<reference evidence="3 4" key="1">
    <citation type="journal article" date="2018" name="Nat. Genet.">
        <title>The Rosa genome provides new insights in the design of modern roses.</title>
        <authorList>
            <person name="Bendahmane M."/>
        </authorList>
    </citation>
    <scope>NUCLEOTIDE SEQUENCE [LARGE SCALE GENOMIC DNA]</scope>
    <source>
        <strain evidence="4">cv. Old Blush</strain>
    </source>
</reference>
<protein>
    <submittedName>
        <fullName evidence="3">Putative nucleotide-binding alpha-beta plait domain-containing protein</fullName>
    </submittedName>
</protein>
<dbReference type="Gramene" id="PRQ39736">
    <property type="protein sequence ID" value="PRQ39736"/>
    <property type="gene ID" value="RchiOBHm_Chr4g0428451"/>
</dbReference>
<dbReference type="OMA" id="GQRMERI"/>
<evidence type="ECO:0000313" key="4">
    <source>
        <dbReference type="Proteomes" id="UP000238479"/>
    </source>
</evidence>
<comment type="caution">
    <text evidence="3">The sequence shown here is derived from an EMBL/GenBank/DDBJ whole genome shotgun (WGS) entry which is preliminary data.</text>
</comment>
<dbReference type="OrthoDB" id="7763451at2759"/>
<sequence length="192" mass="21054">MDTGDLTIQVLNLSPRVTLKDLITFFSYCGTVHNVQLLRDKEQSPYALVTFGQPYAFQTALLLDDAVFGGKPICVLPACVIKIPIESDDDTDESQSKSQGQNMSVCRTMESMASSKGLELMLKKSRDGLEESLKLSSEKGRRVVIEQARSAIYAVEQAAGRMGSAIMNNNFMSNILDKASRSASDFGTKKIQ</sequence>
<dbReference type="EMBL" id="PDCK01000042">
    <property type="protein sequence ID" value="PRQ39736.1"/>
    <property type="molecule type" value="Genomic_DNA"/>
</dbReference>
<dbReference type="InterPro" id="IPR000504">
    <property type="entry name" value="RRM_dom"/>
</dbReference>
<evidence type="ECO:0000259" key="2">
    <source>
        <dbReference type="PROSITE" id="PS50102"/>
    </source>
</evidence>
<proteinExistence type="predicted"/>
<dbReference type="PANTHER" id="PTHR32343">
    <property type="entry name" value="SERINE/ARGININE-RICH SPLICING FACTOR"/>
    <property type="match status" value="1"/>
</dbReference>
<evidence type="ECO:0000313" key="3">
    <source>
        <dbReference type="EMBL" id="PRQ39736.1"/>
    </source>
</evidence>
<dbReference type="PANTHER" id="PTHR32343:SF44">
    <property type="entry name" value="PROTEIN VIP1-LIKE"/>
    <property type="match status" value="1"/>
</dbReference>
<dbReference type="InterPro" id="IPR035979">
    <property type="entry name" value="RBD_domain_sf"/>
</dbReference>
<dbReference type="SUPFAM" id="SSF54928">
    <property type="entry name" value="RNA-binding domain, RBD"/>
    <property type="match status" value="1"/>
</dbReference>
<organism evidence="3 4">
    <name type="scientific">Rosa chinensis</name>
    <name type="common">China rose</name>
    <dbReference type="NCBI Taxonomy" id="74649"/>
    <lineage>
        <taxon>Eukaryota</taxon>
        <taxon>Viridiplantae</taxon>
        <taxon>Streptophyta</taxon>
        <taxon>Embryophyta</taxon>
        <taxon>Tracheophyta</taxon>
        <taxon>Spermatophyta</taxon>
        <taxon>Magnoliopsida</taxon>
        <taxon>eudicotyledons</taxon>
        <taxon>Gunneridae</taxon>
        <taxon>Pentapetalae</taxon>
        <taxon>rosids</taxon>
        <taxon>fabids</taxon>
        <taxon>Rosales</taxon>
        <taxon>Rosaceae</taxon>
        <taxon>Rosoideae</taxon>
        <taxon>Rosoideae incertae sedis</taxon>
        <taxon>Rosa</taxon>
    </lineage>
</organism>
<keyword evidence="4" id="KW-1185">Reference proteome</keyword>
<feature type="domain" description="RRM" evidence="2">
    <location>
        <begin position="6"/>
        <end position="75"/>
    </location>
</feature>
<dbReference type="SMART" id="SM00360">
    <property type="entry name" value="RRM"/>
    <property type="match status" value="1"/>
</dbReference>
<dbReference type="Gene3D" id="3.30.70.330">
    <property type="match status" value="1"/>
</dbReference>
<dbReference type="GO" id="GO:0003723">
    <property type="term" value="F:RNA binding"/>
    <property type="evidence" value="ECO:0007669"/>
    <property type="project" value="UniProtKB-UniRule"/>
</dbReference>
<dbReference type="Pfam" id="PF00076">
    <property type="entry name" value="RRM_1"/>
    <property type="match status" value="1"/>
</dbReference>
<accession>A0A2P6R004</accession>
<dbReference type="InterPro" id="IPR012677">
    <property type="entry name" value="Nucleotide-bd_a/b_plait_sf"/>
</dbReference>
<gene>
    <name evidence="3" type="ORF">RchiOBHm_Chr4g0428451</name>
</gene>
<name>A0A2P6R004_ROSCH</name>
<dbReference type="Proteomes" id="UP000238479">
    <property type="component" value="Chromosome 4"/>
</dbReference>
<keyword evidence="1" id="KW-0694">RNA-binding</keyword>
<evidence type="ECO:0000256" key="1">
    <source>
        <dbReference type="PROSITE-ProRule" id="PRU00176"/>
    </source>
</evidence>